<evidence type="ECO:0000256" key="1">
    <source>
        <dbReference type="SAM" id="MobiDB-lite"/>
    </source>
</evidence>
<dbReference type="RefSeq" id="WP_226937592.1">
    <property type="nucleotide sequence ID" value="NZ_JACDXX010000031.1"/>
</dbReference>
<protein>
    <submittedName>
        <fullName evidence="2">Uncharacterized protein</fullName>
    </submittedName>
</protein>
<proteinExistence type="predicted"/>
<dbReference type="EMBL" id="JACDXX010000031">
    <property type="protein sequence ID" value="MCB5412170.1"/>
    <property type="molecule type" value="Genomic_DNA"/>
</dbReference>
<gene>
    <name evidence="2" type="ORF">H0485_19525</name>
</gene>
<sequence>MPVPTSQQPRIDLGTLRLSPFLYPDEASEHQDLIARDMIEDVTDEQRRQKLRPGATPMGSENTTMQRAIKRMEEVCATVTAFLIEAPGQGATTREISDACALKLDKSREAILRLIEGGTVSRVGTNPYRYAATARKCA</sequence>
<keyword evidence="3" id="KW-1185">Reference proteome</keyword>
<organism evidence="2 3">
    <name type="scientific">Pseudogemmobacter faecipullorum</name>
    <dbReference type="NCBI Taxonomy" id="2755041"/>
    <lineage>
        <taxon>Bacteria</taxon>
        <taxon>Pseudomonadati</taxon>
        <taxon>Pseudomonadota</taxon>
        <taxon>Alphaproteobacteria</taxon>
        <taxon>Rhodobacterales</taxon>
        <taxon>Paracoccaceae</taxon>
        <taxon>Pseudogemmobacter</taxon>
    </lineage>
</organism>
<evidence type="ECO:0000313" key="3">
    <source>
        <dbReference type="Proteomes" id="UP001198571"/>
    </source>
</evidence>
<name>A0ABS8CSP5_9RHOB</name>
<evidence type="ECO:0000313" key="2">
    <source>
        <dbReference type="EMBL" id="MCB5412170.1"/>
    </source>
</evidence>
<reference evidence="2 3" key="1">
    <citation type="submission" date="2020-07" db="EMBL/GenBank/DDBJ databases">
        <title>Pseudogemmobacter sp. nov., isolated from poultry manure in Taiwan.</title>
        <authorList>
            <person name="Lin S.-Y."/>
            <person name="Tang Y.-S."/>
            <person name="Young C.-C."/>
        </authorList>
    </citation>
    <scope>NUCLEOTIDE SEQUENCE [LARGE SCALE GENOMIC DNA]</scope>
    <source>
        <strain evidence="2 3">CC-YST710</strain>
    </source>
</reference>
<feature type="region of interest" description="Disordered" evidence="1">
    <location>
        <begin position="44"/>
        <end position="64"/>
    </location>
</feature>
<dbReference type="Proteomes" id="UP001198571">
    <property type="component" value="Unassembled WGS sequence"/>
</dbReference>
<comment type="caution">
    <text evidence="2">The sequence shown here is derived from an EMBL/GenBank/DDBJ whole genome shotgun (WGS) entry which is preliminary data.</text>
</comment>
<accession>A0ABS8CSP5</accession>